<keyword evidence="3" id="KW-1185">Reference proteome</keyword>
<dbReference type="AlphaFoldDB" id="A0A1I1WQ22"/>
<reference evidence="3" key="1">
    <citation type="submission" date="2016-10" db="EMBL/GenBank/DDBJ databases">
        <authorList>
            <person name="Varghese N."/>
            <person name="Submissions S."/>
        </authorList>
    </citation>
    <scope>NUCLEOTIDE SEQUENCE [LARGE SCALE GENOMIC DNA]</scope>
    <source>
        <strain evidence="3">JCM 2783</strain>
    </source>
</reference>
<sequence length="74" mass="8061">MKAPALFSVQQFKDLCVWLFWLSAYVAFCVLFSHLFKSLWALVVDVPVQAIAAIVAASIGAIAIGFRVAMGEGR</sequence>
<dbReference type="RefSeq" id="WP_093505222.1">
    <property type="nucleotide sequence ID" value="NZ_BSSG01000006.1"/>
</dbReference>
<keyword evidence="1" id="KW-0472">Membrane</keyword>
<proteinExistence type="predicted"/>
<name>A0A1I1WQ22_PSEOC</name>
<evidence type="ECO:0000313" key="2">
    <source>
        <dbReference type="EMBL" id="SFD96488.1"/>
    </source>
</evidence>
<dbReference type="EMBL" id="FOMO01000006">
    <property type="protein sequence ID" value="SFD96488.1"/>
    <property type="molecule type" value="Genomic_DNA"/>
</dbReference>
<feature type="transmembrane region" description="Helical" evidence="1">
    <location>
        <begin position="15"/>
        <end position="36"/>
    </location>
</feature>
<accession>A0A1I1WQ22</accession>
<gene>
    <name evidence="2" type="ORF">SAMN05216372_10662</name>
</gene>
<feature type="transmembrane region" description="Helical" evidence="1">
    <location>
        <begin position="48"/>
        <end position="69"/>
    </location>
</feature>
<evidence type="ECO:0000256" key="1">
    <source>
        <dbReference type="SAM" id="Phobius"/>
    </source>
</evidence>
<organism evidence="2 3">
    <name type="scientific">Pseudomonas straminea</name>
    <dbReference type="NCBI Taxonomy" id="47882"/>
    <lineage>
        <taxon>Bacteria</taxon>
        <taxon>Pseudomonadati</taxon>
        <taxon>Pseudomonadota</taxon>
        <taxon>Gammaproteobacteria</taxon>
        <taxon>Pseudomonadales</taxon>
        <taxon>Pseudomonadaceae</taxon>
        <taxon>Phytopseudomonas</taxon>
    </lineage>
</organism>
<protein>
    <submittedName>
        <fullName evidence="2">Uncharacterized protein</fullName>
    </submittedName>
</protein>
<evidence type="ECO:0000313" key="3">
    <source>
        <dbReference type="Proteomes" id="UP000243950"/>
    </source>
</evidence>
<keyword evidence="1" id="KW-0812">Transmembrane</keyword>
<keyword evidence="1" id="KW-1133">Transmembrane helix</keyword>
<dbReference type="Proteomes" id="UP000243950">
    <property type="component" value="Unassembled WGS sequence"/>
</dbReference>